<dbReference type="GeneID" id="105441836"/>
<dbReference type="KEGG" id="spu:105441836"/>
<evidence type="ECO:0000313" key="4">
    <source>
        <dbReference type="EnsemblMetazoa" id="XP_030852685"/>
    </source>
</evidence>
<feature type="compositionally biased region" description="Basic and acidic residues" evidence="1">
    <location>
        <begin position="54"/>
        <end position="68"/>
    </location>
</feature>
<evidence type="ECO:0000259" key="3">
    <source>
        <dbReference type="Pfam" id="PF13843"/>
    </source>
</evidence>
<reference evidence="4" key="2">
    <citation type="submission" date="2021-01" db="UniProtKB">
        <authorList>
            <consortium name="EnsemblMetazoa"/>
        </authorList>
    </citation>
    <scope>IDENTIFICATION</scope>
</reference>
<feature type="region of interest" description="Disordered" evidence="1">
    <location>
        <begin position="16"/>
        <end position="88"/>
    </location>
</feature>
<dbReference type="Pfam" id="PF13842">
    <property type="entry name" value="zf-Tnp_2"/>
    <property type="match status" value="1"/>
</dbReference>
<reference evidence="5" key="1">
    <citation type="submission" date="2015-02" db="EMBL/GenBank/DDBJ databases">
        <title>Genome sequencing for Strongylocentrotus purpuratus.</title>
        <authorList>
            <person name="Murali S."/>
            <person name="Liu Y."/>
            <person name="Vee V."/>
            <person name="English A."/>
            <person name="Wang M."/>
            <person name="Skinner E."/>
            <person name="Han Y."/>
            <person name="Muzny D.M."/>
            <person name="Worley K.C."/>
            <person name="Gibbs R.A."/>
        </authorList>
    </citation>
    <scope>NUCLEOTIDE SEQUENCE</scope>
</reference>
<dbReference type="Proteomes" id="UP000007110">
    <property type="component" value="Unassembled WGS sequence"/>
</dbReference>
<accession>A0A7M7PJ30</accession>
<dbReference type="OMA" id="NDANIRF"/>
<dbReference type="OrthoDB" id="9985837at2759"/>
<dbReference type="AlphaFoldDB" id="A0A7M7PJ30"/>
<dbReference type="PANTHER" id="PTHR46599:SF3">
    <property type="entry name" value="PIGGYBAC TRANSPOSABLE ELEMENT-DERIVED PROTEIN 4"/>
    <property type="match status" value="1"/>
</dbReference>
<evidence type="ECO:0000313" key="5">
    <source>
        <dbReference type="Proteomes" id="UP000007110"/>
    </source>
</evidence>
<feature type="domain" description="PiggyBac transposable element-derived protein" evidence="3">
    <location>
        <begin position="127"/>
        <end position="499"/>
    </location>
</feature>
<dbReference type="EnsemblMetazoa" id="XM_030996825">
    <property type="protein sequence ID" value="XP_030852685"/>
    <property type="gene ID" value="LOC105441836"/>
</dbReference>
<sequence>MAPIRRRRDFFTADQVRELVMDPVPTADSDSEESETDSDEEDEPGPTRTLLRNPTEHDNGVDINHDSDSEFEEEIRDDVSMVSAEDEPEEWIRLEDGDEWQADWLDDFSENGGRPKLLFDVNQNTKPLDYFYQFFPEELFVLMARETNRYAKQTLQRLGVLQEHSRLNKWTDTTAEEMKAFTGLQMAMGLVTKPALSMYWEETWIFATPGFGTVMSRNRFELLNSMLHFANNDERIPRGQEGHHILYKIKPVMDIVQPTYQASVQPGLSLSIDESLAPFKGRLQFKQYMPLKPTKWGVKFWVLADAKSGLCLDCNVYTGRDADRAAAPGGVTSAIVKGLTRPYYGSGRHVYMDNFYSSPELYDFLADNKLGACGTVRLSRRGIPDEMKAASVQSRKGDRPAFFRKGRLLGVSWHDTKRVSVLSTIHNNSTVQKEIRHRGSENGRRPIIKPKVVEQYNQHMGGVDLLDQRMSYYRYPHRHMKWYRVIYHFLMEVALVNGHIASRIAPENQSKECVRRFRQQVICGLVDGYQKVKAGRPRVLREVNRNERTAVRLEGKHFIALNPSPKYKPDCIVCAKKLEGNKRKRSQTRYFCKTCQLPMCLMICFEDYHTKVKYW</sequence>
<dbReference type="InParanoid" id="A0A7M7PJ30"/>
<keyword evidence="5" id="KW-1185">Reference proteome</keyword>
<feature type="domain" description="PiggyBac transposable element-derived protein 4 C-terminal zinc-finger" evidence="2">
    <location>
        <begin position="554"/>
        <end position="609"/>
    </location>
</feature>
<proteinExistence type="predicted"/>
<organism evidence="4 5">
    <name type="scientific">Strongylocentrotus purpuratus</name>
    <name type="common">Purple sea urchin</name>
    <dbReference type="NCBI Taxonomy" id="7668"/>
    <lineage>
        <taxon>Eukaryota</taxon>
        <taxon>Metazoa</taxon>
        <taxon>Echinodermata</taxon>
        <taxon>Eleutherozoa</taxon>
        <taxon>Echinozoa</taxon>
        <taxon>Echinoidea</taxon>
        <taxon>Euechinoidea</taxon>
        <taxon>Echinacea</taxon>
        <taxon>Camarodonta</taxon>
        <taxon>Echinidea</taxon>
        <taxon>Strongylocentrotidae</taxon>
        <taxon>Strongylocentrotus</taxon>
    </lineage>
</organism>
<name>A0A7M7PJ30_STRPU</name>
<evidence type="ECO:0000256" key="1">
    <source>
        <dbReference type="SAM" id="MobiDB-lite"/>
    </source>
</evidence>
<dbReference type="InterPro" id="IPR029526">
    <property type="entry name" value="PGBD"/>
</dbReference>
<evidence type="ECO:0008006" key="6">
    <source>
        <dbReference type="Google" id="ProtNLM"/>
    </source>
</evidence>
<dbReference type="InterPro" id="IPR032718">
    <property type="entry name" value="PGBD4_Znf_C"/>
</dbReference>
<feature type="compositionally biased region" description="Acidic residues" evidence="1">
    <location>
        <begin position="29"/>
        <end position="44"/>
    </location>
</feature>
<dbReference type="PANTHER" id="PTHR46599">
    <property type="entry name" value="PIGGYBAC TRANSPOSABLE ELEMENT-DERIVED PROTEIN 4"/>
    <property type="match status" value="1"/>
</dbReference>
<dbReference type="RefSeq" id="XP_030852685.1">
    <property type="nucleotide sequence ID" value="XM_030996825.1"/>
</dbReference>
<protein>
    <recommendedName>
        <fullName evidence="6">PiggyBac transposable element-derived protein 4-like</fullName>
    </recommendedName>
</protein>
<evidence type="ECO:0000259" key="2">
    <source>
        <dbReference type="Pfam" id="PF13842"/>
    </source>
</evidence>
<dbReference type="Pfam" id="PF13843">
    <property type="entry name" value="DDE_Tnp_1_7"/>
    <property type="match status" value="1"/>
</dbReference>